<dbReference type="SUPFAM" id="SSF54928">
    <property type="entry name" value="RNA-binding domain, RBD"/>
    <property type="match status" value="1"/>
</dbReference>
<protein>
    <recommendedName>
        <fullName evidence="1">RRM domain-containing protein</fullName>
    </recommendedName>
</protein>
<dbReference type="Pfam" id="PF00076">
    <property type="entry name" value="RRM_1"/>
    <property type="match status" value="1"/>
</dbReference>
<dbReference type="Gene3D" id="3.30.70.330">
    <property type="match status" value="1"/>
</dbReference>
<dbReference type="InterPro" id="IPR035979">
    <property type="entry name" value="RBD_domain_sf"/>
</dbReference>
<feature type="domain" description="RRM" evidence="1">
    <location>
        <begin position="60"/>
        <end position="108"/>
    </location>
</feature>
<accession>A0A7S3JE62</accession>
<organism evidence="2">
    <name type="scientific">Euplotes harpa</name>
    <dbReference type="NCBI Taxonomy" id="151035"/>
    <lineage>
        <taxon>Eukaryota</taxon>
        <taxon>Sar</taxon>
        <taxon>Alveolata</taxon>
        <taxon>Ciliophora</taxon>
        <taxon>Intramacronucleata</taxon>
        <taxon>Spirotrichea</taxon>
        <taxon>Hypotrichia</taxon>
        <taxon>Euplotida</taxon>
        <taxon>Euplotidae</taxon>
        <taxon>Euplotes</taxon>
    </lineage>
</organism>
<evidence type="ECO:0000313" key="2">
    <source>
        <dbReference type="EMBL" id="CAE0352953.1"/>
    </source>
</evidence>
<dbReference type="InterPro" id="IPR012677">
    <property type="entry name" value="Nucleotide-bd_a/b_plait_sf"/>
</dbReference>
<dbReference type="GO" id="GO:0003723">
    <property type="term" value="F:RNA binding"/>
    <property type="evidence" value="ECO:0007669"/>
    <property type="project" value="InterPro"/>
</dbReference>
<sequence>MIKSFRKTSKSGYRNKMNRKLAQGISALTRAEKKSIDEMISKEPTNKLFVFHFGNGDEEDQKSLLEFCKKFGPIDQLPLFPGLNYGFVEYPEVSHAEALMNSLVNQQFVDIEFYGKKRTCFFQYSKLDYSQLEKFLLMNLFLKKRRKIS</sequence>
<dbReference type="AlphaFoldDB" id="A0A7S3JE62"/>
<name>A0A7S3JE62_9SPIT</name>
<proteinExistence type="predicted"/>
<reference evidence="2" key="1">
    <citation type="submission" date="2021-01" db="EMBL/GenBank/DDBJ databases">
        <authorList>
            <person name="Corre E."/>
            <person name="Pelletier E."/>
            <person name="Niang G."/>
            <person name="Scheremetjew M."/>
            <person name="Finn R."/>
            <person name="Kale V."/>
            <person name="Holt S."/>
            <person name="Cochrane G."/>
            <person name="Meng A."/>
            <person name="Brown T."/>
            <person name="Cohen L."/>
        </authorList>
    </citation>
    <scope>NUCLEOTIDE SEQUENCE</scope>
    <source>
        <strain evidence="2">FSP1.4</strain>
    </source>
</reference>
<gene>
    <name evidence="2" type="ORF">EHAR0213_LOCUS11869</name>
</gene>
<evidence type="ECO:0000259" key="1">
    <source>
        <dbReference type="Pfam" id="PF00076"/>
    </source>
</evidence>
<dbReference type="EMBL" id="HBII01028311">
    <property type="protein sequence ID" value="CAE0352953.1"/>
    <property type="molecule type" value="Transcribed_RNA"/>
</dbReference>
<dbReference type="InterPro" id="IPR000504">
    <property type="entry name" value="RRM_dom"/>
</dbReference>